<comment type="caution">
    <text evidence="1">The sequence shown here is derived from an EMBL/GenBank/DDBJ whole genome shotgun (WGS) entry which is preliminary data.</text>
</comment>
<dbReference type="EMBL" id="LIYF01000017">
    <property type="protein sequence ID" value="KZK06992.1"/>
    <property type="molecule type" value="Genomic_DNA"/>
</dbReference>
<gene>
    <name evidence="1" type="ORF">AB996_1021</name>
</gene>
<accession>A0A166JWK7</accession>
<dbReference type="InterPro" id="IPR038231">
    <property type="entry name" value="MepB-like_sf"/>
</dbReference>
<protein>
    <recommendedName>
        <fullName evidence="3">MepB protein</fullName>
    </recommendedName>
</protein>
<dbReference type="Pfam" id="PF08877">
    <property type="entry name" value="MepB-like"/>
    <property type="match status" value="1"/>
</dbReference>
<dbReference type="PATRIC" id="fig|1359.32.peg.635"/>
<dbReference type="Gene3D" id="3.40.1350.140">
    <property type="entry name" value="MepB-like"/>
    <property type="match status" value="1"/>
</dbReference>
<proteinExistence type="predicted"/>
<evidence type="ECO:0000313" key="1">
    <source>
        <dbReference type="EMBL" id="KZK06992.1"/>
    </source>
</evidence>
<dbReference type="InterPro" id="IPR011235">
    <property type="entry name" value="MepB-like"/>
</dbReference>
<evidence type="ECO:0008006" key="3">
    <source>
        <dbReference type="Google" id="ProtNLM"/>
    </source>
</evidence>
<organism evidence="1 2">
    <name type="scientific">Lactococcus lactis subsp. cremoris</name>
    <name type="common">Streptococcus cremoris</name>
    <dbReference type="NCBI Taxonomy" id="1359"/>
    <lineage>
        <taxon>Bacteria</taxon>
        <taxon>Bacillati</taxon>
        <taxon>Bacillota</taxon>
        <taxon>Bacilli</taxon>
        <taxon>Lactobacillales</taxon>
        <taxon>Streptococcaceae</taxon>
        <taxon>Lactococcus</taxon>
    </lineage>
</organism>
<dbReference type="AlphaFoldDB" id="A0A166JWK7"/>
<dbReference type="Proteomes" id="UP000076519">
    <property type="component" value="Unassembled WGS sequence"/>
</dbReference>
<name>A0A166JWK7_LACLC</name>
<sequence>MGKYVTSRFVMFFAHLPNLGVFRKSMVKYTKFENTKCVGKNYNFMKSINILKRELGEFEFLGYENQNSEYEGMVIQLTSNKKIVRSRLAKKTSKKDGYFVAFWEKNSLNVNCPFTEIDSPEELAILIVDEEKQGIFLIPKEVAVKNKILANKNQKGKMAMRFYPSWCKNLNPTAKKTQSWQIIYFKEC</sequence>
<evidence type="ECO:0000313" key="2">
    <source>
        <dbReference type="Proteomes" id="UP000076519"/>
    </source>
</evidence>
<reference evidence="1 2" key="1">
    <citation type="submission" date="2015-08" db="EMBL/GenBank/DDBJ databases">
        <title>Draft Genome Sequences of 11 Lactococcus lactis subspecies cremoris strains.</title>
        <authorList>
            <person name="Wels M."/>
            <person name="Backus L."/>
            <person name="Boekhorst J."/>
            <person name="Dijkstra A."/>
            <person name="Beerthuizen M."/>
            <person name="Siezen R."/>
            <person name="Bachmann H."/>
            <person name="Van Hijum S."/>
        </authorList>
    </citation>
    <scope>NUCLEOTIDE SEQUENCE [LARGE SCALE GENOMIC DNA]</scope>
    <source>
        <strain evidence="1 2">KW10</strain>
    </source>
</reference>